<dbReference type="HOGENOM" id="CLU_2999050_0_0_1"/>
<sequence length="57" mass="6272">MVRKQELTIETVQLRRGGNTKKDPKMTDGEAVYRASGIAGVACGGEENKPIRNDLRL</sequence>
<dbReference type="AlphaFoldDB" id="T1KGD0"/>
<evidence type="ECO:0000313" key="1">
    <source>
        <dbReference type="EnsemblMetazoa" id="tetur11g00370.1"/>
    </source>
</evidence>
<proteinExistence type="predicted"/>
<evidence type="ECO:0000313" key="2">
    <source>
        <dbReference type="Proteomes" id="UP000015104"/>
    </source>
</evidence>
<accession>T1KGD0</accession>
<reference evidence="1" key="2">
    <citation type="submission" date="2015-06" db="UniProtKB">
        <authorList>
            <consortium name="EnsemblMetazoa"/>
        </authorList>
    </citation>
    <scope>IDENTIFICATION</scope>
</reference>
<keyword evidence="2" id="KW-1185">Reference proteome</keyword>
<organism evidence="1 2">
    <name type="scientific">Tetranychus urticae</name>
    <name type="common">Two-spotted spider mite</name>
    <dbReference type="NCBI Taxonomy" id="32264"/>
    <lineage>
        <taxon>Eukaryota</taxon>
        <taxon>Metazoa</taxon>
        <taxon>Ecdysozoa</taxon>
        <taxon>Arthropoda</taxon>
        <taxon>Chelicerata</taxon>
        <taxon>Arachnida</taxon>
        <taxon>Acari</taxon>
        <taxon>Acariformes</taxon>
        <taxon>Trombidiformes</taxon>
        <taxon>Prostigmata</taxon>
        <taxon>Eleutherengona</taxon>
        <taxon>Raphignathae</taxon>
        <taxon>Tetranychoidea</taxon>
        <taxon>Tetranychidae</taxon>
        <taxon>Tetranychus</taxon>
    </lineage>
</organism>
<dbReference type="EnsemblMetazoa" id="tetur11g00370.1">
    <property type="protein sequence ID" value="tetur11g00370.1"/>
    <property type="gene ID" value="tetur11g00370"/>
</dbReference>
<reference evidence="2" key="1">
    <citation type="submission" date="2011-08" db="EMBL/GenBank/DDBJ databases">
        <authorList>
            <person name="Rombauts S."/>
        </authorList>
    </citation>
    <scope>NUCLEOTIDE SEQUENCE</scope>
    <source>
        <strain evidence="2">London</strain>
    </source>
</reference>
<protein>
    <submittedName>
        <fullName evidence="1">Uncharacterized protein</fullName>
    </submittedName>
</protein>
<name>T1KGD0_TETUR</name>
<dbReference type="EMBL" id="CAEY01000065">
    <property type="status" value="NOT_ANNOTATED_CDS"/>
    <property type="molecule type" value="Genomic_DNA"/>
</dbReference>
<dbReference type="Proteomes" id="UP000015104">
    <property type="component" value="Unassembled WGS sequence"/>
</dbReference>